<dbReference type="GO" id="GO:0005634">
    <property type="term" value="C:nucleus"/>
    <property type="evidence" value="ECO:0007669"/>
    <property type="project" value="TreeGrafter"/>
</dbReference>
<keyword evidence="2" id="KW-0863">Zinc-finger</keyword>
<dbReference type="InterPro" id="IPR013088">
    <property type="entry name" value="Znf_NHR/GATA"/>
</dbReference>
<name>A0AAV5VTI9_9BILA</name>
<organism evidence="10 11">
    <name type="scientific">Pristionchus fissidentatus</name>
    <dbReference type="NCBI Taxonomy" id="1538716"/>
    <lineage>
        <taxon>Eukaryota</taxon>
        <taxon>Metazoa</taxon>
        <taxon>Ecdysozoa</taxon>
        <taxon>Nematoda</taxon>
        <taxon>Chromadorea</taxon>
        <taxon>Rhabditida</taxon>
        <taxon>Rhabditina</taxon>
        <taxon>Diplogasteromorpha</taxon>
        <taxon>Diplogasteroidea</taxon>
        <taxon>Neodiplogasteridae</taxon>
        <taxon>Pristionchus</taxon>
    </lineage>
</organism>
<evidence type="ECO:0000256" key="2">
    <source>
        <dbReference type="ARBA" id="ARBA00022771"/>
    </source>
</evidence>
<keyword evidence="8" id="KW-0539">Nucleus</keyword>
<dbReference type="PRINTS" id="PR00047">
    <property type="entry name" value="STROIDFINGER"/>
</dbReference>
<dbReference type="InterPro" id="IPR001628">
    <property type="entry name" value="Znf_hrmn_rcpt"/>
</dbReference>
<keyword evidence="6" id="KW-0804">Transcription</keyword>
<dbReference type="GO" id="GO:0043565">
    <property type="term" value="F:sequence-specific DNA binding"/>
    <property type="evidence" value="ECO:0007669"/>
    <property type="project" value="InterPro"/>
</dbReference>
<evidence type="ECO:0000256" key="3">
    <source>
        <dbReference type="ARBA" id="ARBA00022833"/>
    </source>
</evidence>
<accession>A0AAV5VTI9</accession>
<evidence type="ECO:0000259" key="9">
    <source>
        <dbReference type="PROSITE" id="PS51030"/>
    </source>
</evidence>
<proteinExistence type="predicted"/>
<keyword evidence="5" id="KW-0238">DNA-binding</keyword>
<dbReference type="GO" id="GO:0008270">
    <property type="term" value="F:zinc ion binding"/>
    <property type="evidence" value="ECO:0007669"/>
    <property type="project" value="UniProtKB-KW"/>
</dbReference>
<keyword evidence="7" id="KW-0675">Receptor</keyword>
<protein>
    <recommendedName>
        <fullName evidence="9">Nuclear receptor domain-containing protein</fullName>
    </recommendedName>
</protein>
<keyword evidence="4" id="KW-0805">Transcription regulation</keyword>
<evidence type="ECO:0000256" key="5">
    <source>
        <dbReference type="ARBA" id="ARBA00023125"/>
    </source>
</evidence>
<evidence type="ECO:0000313" key="10">
    <source>
        <dbReference type="EMBL" id="GMT22996.1"/>
    </source>
</evidence>
<keyword evidence="3" id="KW-0862">Zinc</keyword>
<dbReference type="SUPFAM" id="SSF48508">
    <property type="entry name" value="Nuclear receptor ligand-binding domain"/>
    <property type="match status" value="1"/>
</dbReference>
<dbReference type="PANTHER" id="PTHR46011:SF6">
    <property type="entry name" value="HIGH ZINC ACTIVATED NUCLEAR RECEPTOR PROTEIN"/>
    <property type="match status" value="1"/>
</dbReference>
<sequence>DMENNKICLICSVPIDFYRFGILACKACAAFFKRTIISGKTYSCRKGDGQCVFRKHEKFMCRSCRYDKCVEFGMEYAIRKDENGENDEKEEDTSSSNETLLDRIQNAYRKSYDRRMEHESKVVKEHRLKKLEHPSRDVYISNMSSFNDILPVLVREMVTIFEQVFPFLENLILEDKATLFQNCLGKFSMIEGFCLTHKYIETNNFMTSLMTCIDCENIDKWIRDEDNVERKADFRT</sequence>
<dbReference type="AlphaFoldDB" id="A0AAV5VTI9"/>
<evidence type="ECO:0000256" key="7">
    <source>
        <dbReference type="ARBA" id="ARBA00023170"/>
    </source>
</evidence>
<dbReference type="Proteomes" id="UP001432322">
    <property type="component" value="Unassembled WGS sequence"/>
</dbReference>
<dbReference type="Gene3D" id="3.30.50.10">
    <property type="entry name" value="Erythroid Transcription Factor GATA-1, subunit A"/>
    <property type="match status" value="1"/>
</dbReference>
<dbReference type="GO" id="GO:0003700">
    <property type="term" value="F:DNA-binding transcription factor activity"/>
    <property type="evidence" value="ECO:0007669"/>
    <property type="project" value="InterPro"/>
</dbReference>
<feature type="non-terminal residue" evidence="10">
    <location>
        <position position="1"/>
    </location>
</feature>
<dbReference type="SMART" id="SM00399">
    <property type="entry name" value="ZnF_C4"/>
    <property type="match status" value="1"/>
</dbReference>
<dbReference type="Pfam" id="PF00104">
    <property type="entry name" value="Hormone_recep"/>
    <property type="match status" value="1"/>
</dbReference>
<reference evidence="10" key="1">
    <citation type="submission" date="2023-10" db="EMBL/GenBank/DDBJ databases">
        <title>Genome assembly of Pristionchus species.</title>
        <authorList>
            <person name="Yoshida K."/>
            <person name="Sommer R.J."/>
        </authorList>
    </citation>
    <scope>NUCLEOTIDE SEQUENCE</scope>
    <source>
        <strain evidence="10">RS5133</strain>
    </source>
</reference>
<evidence type="ECO:0000256" key="6">
    <source>
        <dbReference type="ARBA" id="ARBA00023163"/>
    </source>
</evidence>
<feature type="domain" description="Nuclear receptor" evidence="9">
    <location>
        <begin position="5"/>
        <end position="81"/>
    </location>
</feature>
<dbReference type="InterPro" id="IPR035500">
    <property type="entry name" value="NHR-like_dom_sf"/>
</dbReference>
<gene>
    <name evidence="10" type="ORF">PFISCL1PPCAC_14293</name>
</gene>
<dbReference type="InterPro" id="IPR000536">
    <property type="entry name" value="Nucl_hrmn_rcpt_lig-bd"/>
</dbReference>
<comment type="caution">
    <text evidence="10">The sequence shown here is derived from an EMBL/GenBank/DDBJ whole genome shotgun (WGS) entry which is preliminary data.</text>
</comment>
<dbReference type="PANTHER" id="PTHR46011">
    <property type="entry name" value="NUCLEAR HORMONE RECEPTOR FAMILY MEMBER NHR-86-RELATED"/>
    <property type="match status" value="1"/>
</dbReference>
<keyword evidence="1" id="KW-0479">Metal-binding</keyword>
<feature type="non-terminal residue" evidence="10">
    <location>
        <position position="236"/>
    </location>
</feature>
<dbReference type="SUPFAM" id="SSF57716">
    <property type="entry name" value="Glucocorticoid receptor-like (DNA-binding domain)"/>
    <property type="match status" value="1"/>
</dbReference>
<evidence type="ECO:0000256" key="1">
    <source>
        <dbReference type="ARBA" id="ARBA00022723"/>
    </source>
</evidence>
<evidence type="ECO:0000256" key="4">
    <source>
        <dbReference type="ARBA" id="ARBA00023015"/>
    </source>
</evidence>
<dbReference type="Pfam" id="PF00105">
    <property type="entry name" value="zf-C4"/>
    <property type="match status" value="1"/>
</dbReference>
<keyword evidence="11" id="KW-1185">Reference proteome</keyword>
<evidence type="ECO:0000256" key="8">
    <source>
        <dbReference type="ARBA" id="ARBA00023242"/>
    </source>
</evidence>
<dbReference type="PROSITE" id="PS51030">
    <property type="entry name" value="NUCLEAR_REC_DBD_2"/>
    <property type="match status" value="1"/>
</dbReference>
<evidence type="ECO:0000313" key="11">
    <source>
        <dbReference type="Proteomes" id="UP001432322"/>
    </source>
</evidence>
<dbReference type="EMBL" id="BTSY01000004">
    <property type="protein sequence ID" value="GMT22996.1"/>
    <property type="molecule type" value="Genomic_DNA"/>
</dbReference>